<gene>
    <name evidence="2" type="ORF">CLV70_10867</name>
</gene>
<dbReference type="SUPFAM" id="SSF46785">
    <property type="entry name" value="Winged helix' DNA-binding domain"/>
    <property type="match status" value="1"/>
</dbReference>
<dbReference type="InterPro" id="IPR036388">
    <property type="entry name" value="WH-like_DNA-bd_sf"/>
</dbReference>
<evidence type="ECO:0000313" key="2">
    <source>
        <dbReference type="EMBL" id="PRY28275.1"/>
    </source>
</evidence>
<dbReference type="PANTHER" id="PTHR33164">
    <property type="entry name" value="TRANSCRIPTIONAL REGULATOR, MARR FAMILY"/>
    <property type="match status" value="1"/>
</dbReference>
<dbReference type="PANTHER" id="PTHR33164:SF99">
    <property type="entry name" value="MARR FAMILY REGULATORY PROTEIN"/>
    <property type="match status" value="1"/>
</dbReference>
<dbReference type="SMART" id="SM00347">
    <property type="entry name" value="HTH_MARR"/>
    <property type="match status" value="1"/>
</dbReference>
<dbReference type="InterPro" id="IPR039422">
    <property type="entry name" value="MarR/SlyA-like"/>
</dbReference>
<feature type="domain" description="HTH marR-type" evidence="1">
    <location>
        <begin position="1"/>
        <end position="133"/>
    </location>
</feature>
<evidence type="ECO:0000313" key="3">
    <source>
        <dbReference type="Proteomes" id="UP000239209"/>
    </source>
</evidence>
<dbReference type="GO" id="GO:0006950">
    <property type="term" value="P:response to stress"/>
    <property type="evidence" value="ECO:0007669"/>
    <property type="project" value="TreeGrafter"/>
</dbReference>
<dbReference type="PROSITE" id="PS50995">
    <property type="entry name" value="HTH_MARR_2"/>
    <property type="match status" value="1"/>
</dbReference>
<dbReference type="GO" id="GO:0003677">
    <property type="term" value="F:DNA binding"/>
    <property type="evidence" value="ECO:0007669"/>
    <property type="project" value="UniProtKB-KW"/>
</dbReference>
<dbReference type="Proteomes" id="UP000239209">
    <property type="component" value="Unassembled WGS sequence"/>
</dbReference>
<dbReference type="GO" id="GO:0003700">
    <property type="term" value="F:DNA-binding transcription factor activity"/>
    <property type="evidence" value="ECO:0007669"/>
    <property type="project" value="InterPro"/>
</dbReference>
<dbReference type="Pfam" id="PF12802">
    <property type="entry name" value="MarR_2"/>
    <property type="match status" value="1"/>
</dbReference>
<dbReference type="AlphaFoldDB" id="A0A2T0S4D0"/>
<organism evidence="2 3">
    <name type="scientific">Pseudosporangium ferrugineum</name>
    <dbReference type="NCBI Taxonomy" id="439699"/>
    <lineage>
        <taxon>Bacteria</taxon>
        <taxon>Bacillati</taxon>
        <taxon>Actinomycetota</taxon>
        <taxon>Actinomycetes</taxon>
        <taxon>Micromonosporales</taxon>
        <taxon>Micromonosporaceae</taxon>
        <taxon>Pseudosporangium</taxon>
    </lineage>
</organism>
<dbReference type="EMBL" id="PVZG01000008">
    <property type="protein sequence ID" value="PRY28275.1"/>
    <property type="molecule type" value="Genomic_DNA"/>
</dbReference>
<evidence type="ECO:0000259" key="1">
    <source>
        <dbReference type="PROSITE" id="PS50995"/>
    </source>
</evidence>
<keyword evidence="2" id="KW-0238">DNA-binding</keyword>
<accession>A0A2T0S4D0</accession>
<proteinExistence type="predicted"/>
<sequence length="146" mass="15822">MRAIARLMLVLPRMLDADLVHDQRMPMSEYATLRTLSEAPGRIMRMSELATACFMSLSGMTRLAAKLESVGYLARLPCESDGRGFNAVLTDAGLARLQEAWPSHLASVRRRIFDHLGDVDLPQFAAVLTAMTAPVGPACDSAGCDA</sequence>
<dbReference type="Gene3D" id="1.10.10.10">
    <property type="entry name" value="Winged helix-like DNA-binding domain superfamily/Winged helix DNA-binding domain"/>
    <property type="match status" value="1"/>
</dbReference>
<dbReference type="InterPro" id="IPR000835">
    <property type="entry name" value="HTH_MarR-typ"/>
</dbReference>
<keyword evidence="3" id="KW-1185">Reference proteome</keyword>
<reference evidence="2 3" key="1">
    <citation type="submission" date="2018-03" db="EMBL/GenBank/DDBJ databases">
        <title>Genomic Encyclopedia of Archaeal and Bacterial Type Strains, Phase II (KMG-II): from individual species to whole genera.</title>
        <authorList>
            <person name="Goeker M."/>
        </authorList>
    </citation>
    <scope>NUCLEOTIDE SEQUENCE [LARGE SCALE GENOMIC DNA]</scope>
    <source>
        <strain evidence="2 3">DSM 45348</strain>
    </source>
</reference>
<name>A0A2T0S4D0_9ACTN</name>
<comment type="caution">
    <text evidence="2">The sequence shown here is derived from an EMBL/GenBank/DDBJ whole genome shotgun (WGS) entry which is preliminary data.</text>
</comment>
<dbReference type="InterPro" id="IPR036390">
    <property type="entry name" value="WH_DNA-bd_sf"/>
</dbReference>
<protein>
    <submittedName>
        <fullName evidence="2">DNA-binding MarR family transcriptional regulator</fullName>
    </submittedName>
</protein>